<evidence type="ECO:0000313" key="3">
    <source>
        <dbReference type="Proteomes" id="UP000029482"/>
    </source>
</evidence>
<name>A0A089XDN1_STRGA</name>
<dbReference type="KEGG" id="sgu:SGLAU_27080"/>
<dbReference type="RefSeq" id="WP_043505062.1">
    <property type="nucleotide sequence ID" value="NZ_CP009438.1"/>
</dbReference>
<feature type="compositionally biased region" description="Low complexity" evidence="1">
    <location>
        <begin position="236"/>
        <end position="250"/>
    </location>
</feature>
<proteinExistence type="predicted"/>
<dbReference type="HOGENOM" id="CLU_027276_0_0_11"/>
<keyword evidence="3" id="KW-1185">Reference proteome</keyword>
<feature type="region of interest" description="Disordered" evidence="1">
    <location>
        <begin position="166"/>
        <end position="306"/>
    </location>
</feature>
<feature type="compositionally biased region" description="Low complexity" evidence="1">
    <location>
        <begin position="276"/>
        <end position="304"/>
    </location>
</feature>
<evidence type="ECO:0000256" key="1">
    <source>
        <dbReference type="SAM" id="MobiDB-lite"/>
    </source>
</evidence>
<organism evidence="2 3">
    <name type="scientific">Streptomyces glaucescens</name>
    <dbReference type="NCBI Taxonomy" id="1907"/>
    <lineage>
        <taxon>Bacteria</taxon>
        <taxon>Bacillati</taxon>
        <taxon>Actinomycetota</taxon>
        <taxon>Actinomycetes</taxon>
        <taxon>Kitasatosporales</taxon>
        <taxon>Streptomycetaceae</taxon>
        <taxon>Streptomyces</taxon>
    </lineage>
</organism>
<evidence type="ECO:0000313" key="2">
    <source>
        <dbReference type="EMBL" id="AIS01354.1"/>
    </source>
</evidence>
<reference evidence="3" key="1">
    <citation type="journal article" date="2015" name="J. Biotechnol.">
        <title>Complete genome sequence of the actinobacterium Streptomyces glaucescens GLA.O (DSM 40922) consisting of a linear chromosome and one linear plasmid.</title>
        <authorList>
            <person name="Ortseifen V."/>
            <person name="Winkler A."/>
            <person name="Albersmeier A."/>
            <person name="Wendler S."/>
            <person name="Puhler A."/>
            <person name="Kalinowski J."/>
            <person name="Ruckert C."/>
        </authorList>
    </citation>
    <scope>NUCLEOTIDE SEQUENCE [LARGE SCALE GENOMIC DNA]</scope>
    <source>
        <strain evidence="3">DSM 40922 / GLA O</strain>
    </source>
</reference>
<feature type="compositionally biased region" description="Basic and acidic residues" evidence="1">
    <location>
        <begin position="190"/>
        <end position="201"/>
    </location>
</feature>
<dbReference type="eggNOG" id="ENOG5033U43">
    <property type="taxonomic scope" value="Bacteria"/>
</dbReference>
<feature type="compositionally biased region" description="Low complexity" evidence="1">
    <location>
        <begin position="173"/>
        <end position="189"/>
    </location>
</feature>
<dbReference type="EMBL" id="CP009438">
    <property type="protein sequence ID" value="AIS01354.1"/>
    <property type="molecule type" value="Genomic_DNA"/>
</dbReference>
<evidence type="ECO:0008006" key="4">
    <source>
        <dbReference type="Google" id="ProtNLM"/>
    </source>
</evidence>
<feature type="compositionally biased region" description="Pro residues" evidence="1">
    <location>
        <begin position="251"/>
        <end position="262"/>
    </location>
</feature>
<dbReference type="Proteomes" id="UP000029482">
    <property type="component" value="Chromosome"/>
</dbReference>
<dbReference type="STRING" id="1907.SGLAU_27080"/>
<feature type="compositionally biased region" description="Pro residues" evidence="1">
    <location>
        <begin position="225"/>
        <end position="235"/>
    </location>
</feature>
<dbReference type="AlphaFoldDB" id="A0A089XDN1"/>
<accession>A0A089XDN1</accession>
<protein>
    <recommendedName>
        <fullName evidence="4">UL36 very large tegument protein</fullName>
    </recommendedName>
</protein>
<sequence>MRVDRLPAGVREFADYLDGLLARLDPGGGWYAVFRQRDPVGMRACLDGREVLPWDVLEALLQDLAARHGPGAAAERERARALHAAALAAHDARPGGRDALGDRLDAMLREQKDAAARLAELARLLARAPSREAADALRRDLAWARDDHHRATARIAELRARIAGLDRRRSADGPRGAWAPATPGAGTEAAVHDPRPARERAGGAGAVSPGLPGTPDPRPGRRPAAPAPAPAPAAPGTPAAEASAAPHAPASIPPAAPAPPVSPGAAKQRRRRRGGARFAWAAEDDGAPAAVPLTTEPALPTLPARTGRTPRGARFAGAGQVAAAPPAPAEAVDEVARQEAVALARALARLRAEGRSGEAHALLAEAAHGPAARFPLLAAELERAGLGADWATLLWETASLPAERLAGAADALTAAGRDADAHAILRQGVARPAAEIGQAVRALAAEGRRRELHALLGAYVRVRTPEEAARCAAADPPLLVPLLLEAAGRVSAECHRGLVHALRVAGPSA</sequence>
<gene>
    <name evidence="2" type="ORF">SGLAU_27080</name>
</gene>